<dbReference type="PANTHER" id="PTHR17490">
    <property type="entry name" value="SUA5"/>
    <property type="match status" value="1"/>
</dbReference>
<feature type="binding site" evidence="14">
    <location>
        <position position="190"/>
    </location>
    <ligand>
        <name>ATP</name>
        <dbReference type="ChEBI" id="CHEBI:30616"/>
    </ligand>
</feature>
<comment type="similarity">
    <text evidence="2 13">Belongs to the SUA5 family.</text>
</comment>
<feature type="binding site" evidence="14">
    <location>
        <position position="53"/>
    </location>
    <ligand>
        <name>ATP</name>
        <dbReference type="ChEBI" id="CHEBI:30616"/>
    </ligand>
</feature>
<dbReference type="Gene3D" id="3.90.870.10">
    <property type="entry name" value="DHBP synthase"/>
    <property type="match status" value="1"/>
</dbReference>
<accession>A0A3M8RMJ4</accession>
<keyword evidence="6 13" id="KW-0808">Transferase</keyword>
<gene>
    <name evidence="16" type="ORF">EC580_02190</name>
</gene>
<keyword evidence="9 13" id="KW-0547">Nucleotide-binding</keyword>
<dbReference type="NCBIfam" id="TIGR00057">
    <property type="entry name" value="L-threonylcarbamoyladenylate synthase"/>
    <property type="match status" value="1"/>
</dbReference>
<dbReference type="InterPro" id="IPR006070">
    <property type="entry name" value="Sua5-like_dom"/>
</dbReference>
<protein>
    <recommendedName>
        <fullName evidence="4 13">Threonylcarbamoyl-AMP synthase</fullName>
        <shortName evidence="13">TC-AMP synthase</shortName>
        <ecNumber evidence="3 13">2.7.7.87</ecNumber>
    </recommendedName>
    <alternativeName>
        <fullName evidence="11 13">L-threonylcarbamoyladenylate synthase</fullName>
    </alternativeName>
</protein>
<dbReference type="GO" id="GO:0061710">
    <property type="term" value="F:L-threonylcarbamoyladenylate synthase"/>
    <property type="evidence" value="ECO:0007669"/>
    <property type="project" value="UniProtKB-EC"/>
</dbReference>
<feature type="domain" description="YrdC-like" evidence="15">
    <location>
        <begin position="8"/>
        <end position="194"/>
    </location>
</feature>
<dbReference type="RefSeq" id="WP_123101784.1">
    <property type="nucleotide sequence ID" value="NZ_CP127527.1"/>
</dbReference>
<evidence type="ECO:0000256" key="8">
    <source>
        <dbReference type="ARBA" id="ARBA00022695"/>
    </source>
</evidence>
<feature type="binding site" evidence="14">
    <location>
        <position position="136"/>
    </location>
    <ligand>
        <name>L-threonine</name>
        <dbReference type="ChEBI" id="CHEBI:57926"/>
    </ligand>
</feature>
<feature type="binding site" evidence="14">
    <location>
        <position position="138"/>
    </location>
    <ligand>
        <name>ATP</name>
        <dbReference type="ChEBI" id="CHEBI:30616"/>
    </ligand>
</feature>
<dbReference type="FunFam" id="3.90.870.10:FF:000009">
    <property type="entry name" value="Threonylcarbamoyl-AMP synthase, putative"/>
    <property type="match status" value="1"/>
</dbReference>
<dbReference type="AlphaFoldDB" id="A0A3M8RMJ4"/>
<dbReference type="EC" id="2.7.7.87" evidence="3 13"/>
<sequence length="337" mass="35550">MPSPRKLLAAMQGAAAALHGGGLVAFPTETVYGLGADAENPAAVARIFAAKGRPADHPLIVHIANPDQLTHWAKDIPPAAWLLARRCWPGPLTLILRRACRVPDIVTGGQDTVGLRVPDHPLALALIEASGGGIAAPSANRFGRVSPTTAAHVREELGAAMDFILDGGPCRVGIESTILDLSGHQPRLLRPGAITIAGIEAVLGQPIAQPGSHAPRAPGMLRSHYAPKTPVCLVPAAHLEAEARRRLAQGQRVAALTMSATLLPEACLRQDMPTHQTGWARELYARLRAVDAQGSDCILIEEPPIGADWQAVRDRLERAASAHGASGEFLSMGRQPF</sequence>
<proteinExistence type="inferred from homology"/>
<evidence type="ECO:0000256" key="13">
    <source>
        <dbReference type="PIRNR" id="PIRNR004930"/>
    </source>
</evidence>
<feature type="binding site" evidence="14">
    <location>
        <position position="176"/>
    </location>
    <ligand>
        <name>L-threonine</name>
        <dbReference type="ChEBI" id="CHEBI:57926"/>
    </ligand>
</feature>
<evidence type="ECO:0000256" key="5">
    <source>
        <dbReference type="ARBA" id="ARBA00022490"/>
    </source>
</evidence>
<evidence type="ECO:0000256" key="2">
    <source>
        <dbReference type="ARBA" id="ARBA00007663"/>
    </source>
</evidence>
<dbReference type="GO" id="GO:0008033">
    <property type="term" value="P:tRNA processing"/>
    <property type="evidence" value="ECO:0007669"/>
    <property type="project" value="UniProtKB-KW"/>
</dbReference>
<comment type="caution">
    <text evidence="16">The sequence shown here is derived from an EMBL/GenBank/DDBJ whole genome shotgun (WGS) entry which is preliminary data.</text>
</comment>
<dbReference type="OrthoDB" id="5288939at2"/>
<dbReference type="Pfam" id="PF01300">
    <property type="entry name" value="Sua5_yciO_yrdC"/>
    <property type="match status" value="1"/>
</dbReference>
<keyword evidence="8 13" id="KW-0548">Nucleotidyltransferase</keyword>
<dbReference type="InterPro" id="IPR005145">
    <property type="entry name" value="Sua5_C"/>
</dbReference>
<evidence type="ECO:0000256" key="10">
    <source>
        <dbReference type="ARBA" id="ARBA00022840"/>
    </source>
</evidence>
<dbReference type="InterPro" id="IPR050156">
    <property type="entry name" value="TC-AMP_synthase_SUA5"/>
</dbReference>
<dbReference type="Pfam" id="PF03481">
    <property type="entry name" value="Sua5_C"/>
    <property type="match status" value="1"/>
</dbReference>
<dbReference type="PIRSF" id="PIRSF004930">
    <property type="entry name" value="Tln_factor_SUA5"/>
    <property type="match status" value="1"/>
</dbReference>
<feature type="binding site" evidence="14">
    <location>
        <position position="30"/>
    </location>
    <ligand>
        <name>L-threonine</name>
        <dbReference type="ChEBI" id="CHEBI:57926"/>
    </ligand>
</feature>
<dbReference type="InterPro" id="IPR010923">
    <property type="entry name" value="T(6)A37_SUA5"/>
</dbReference>
<dbReference type="SUPFAM" id="SSF55821">
    <property type="entry name" value="YrdC/RibB"/>
    <property type="match status" value="1"/>
</dbReference>
<dbReference type="GO" id="GO:0000049">
    <property type="term" value="F:tRNA binding"/>
    <property type="evidence" value="ECO:0007669"/>
    <property type="project" value="TreeGrafter"/>
</dbReference>
<feature type="binding site" evidence="14">
    <location>
        <position position="146"/>
    </location>
    <ligand>
        <name>ATP</name>
        <dbReference type="ChEBI" id="CHEBI:30616"/>
    </ligand>
</feature>
<dbReference type="InterPro" id="IPR017945">
    <property type="entry name" value="DHBP_synth_RibB-like_a/b_dom"/>
</dbReference>
<name>A0A3M8RMJ4_9PROT</name>
<dbReference type="InterPro" id="IPR038385">
    <property type="entry name" value="Sua5/YwlC_C"/>
</dbReference>
<evidence type="ECO:0000256" key="12">
    <source>
        <dbReference type="ARBA" id="ARBA00048366"/>
    </source>
</evidence>
<keyword evidence="5 13" id="KW-0963">Cytoplasm</keyword>
<comment type="catalytic activity">
    <reaction evidence="12 13">
        <text>L-threonine + hydrogencarbonate + ATP = L-threonylcarbamoyladenylate + diphosphate + H2O</text>
        <dbReference type="Rhea" id="RHEA:36407"/>
        <dbReference type="ChEBI" id="CHEBI:15377"/>
        <dbReference type="ChEBI" id="CHEBI:17544"/>
        <dbReference type="ChEBI" id="CHEBI:30616"/>
        <dbReference type="ChEBI" id="CHEBI:33019"/>
        <dbReference type="ChEBI" id="CHEBI:57926"/>
        <dbReference type="ChEBI" id="CHEBI:73682"/>
        <dbReference type="EC" id="2.7.7.87"/>
    </reaction>
</comment>
<dbReference type="GO" id="GO:0003725">
    <property type="term" value="F:double-stranded RNA binding"/>
    <property type="evidence" value="ECO:0007669"/>
    <property type="project" value="UniProtKB-UniRule"/>
</dbReference>
<evidence type="ECO:0000256" key="11">
    <source>
        <dbReference type="ARBA" id="ARBA00029774"/>
    </source>
</evidence>
<dbReference type="EMBL" id="RIZI01000108">
    <property type="protein sequence ID" value="RNF69848.1"/>
    <property type="molecule type" value="Genomic_DNA"/>
</dbReference>
<evidence type="ECO:0000256" key="1">
    <source>
        <dbReference type="ARBA" id="ARBA00004496"/>
    </source>
</evidence>
<dbReference type="GO" id="GO:0005524">
    <property type="term" value="F:ATP binding"/>
    <property type="evidence" value="ECO:0007669"/>
    <property type="project" value="UniProtKB-UniRule"/>
</dbReference>
<comment type="subcellular location">
    <subcellularLocation>
        <location evidence="1 13">Cytoplasm</location>
    </subcellularLocation>
</comment>
<keyword evidence="7 13" id="KW-0819">tRNA processing</keyword>
<feature type="binding site" evidence="14">
    <location>
        <position position="62"/>
    </location>
    <ligand>
        <name>L-threonine</name>
        <dbReference type="ChEBI" id="CHEBI:57926"/>
    </ligand>
</feature>
<evidence type="ECO:0000256" key="14">
    <source>
        <dbReference type="PIRSR" id="PIRSR004930-1"/>
    </source>
</evidence>
<dbReference type="Gene3D" id="3.40.50.11030">
    <property type="entry name" value="Threonylcarbamoyl-AMP synthase, C-terminal domain"/>
    <property type="match status" value="1"/>
</dbReference>
<dbReference type="GO" id="GO:0006450">
    <property type="term" value="P:regulation of translational fidelity"/>
    <property type="evidence" value="ECO:0007669"/>
    <property type="project" value="TreeGrafter"/>
</dbReference>
<evidence type="ECO:0000256" key="6">
    <source>
        <dbReference type="ARBA" id="ARBA00022679"/>
    </source>
</evidence>
<reference evidence="16" key="1">
    <citation type="submission" date="2018-10" db="EMBL/GenBank/DDBJ databases">
        <title>Acidithiobacillus sulfuriphilus sp. nov.: an extremely acidophilic sulfur-oxidizing chemolithotroph isolated from a neutral pH environment.</title>
        <authorList>
            <person name="Falagan C."/>
            <person name="Moya-Beltran A."/>
            <person name="Quatrini R."/>
            <person name="Johnson D.B."/>
        </authorList>
    </citation>
    <scope>NUCLEOTIDE SEQUENCE [LARGE SCALE GENOMIC DNA]</scope>
    <source>
        <strain evidence="16">CJ-2</strain>
    </source>
</reference>
<evidence type="ECO:0000256" key="3">
    <source>
        <dbReference type="ARBA" id="ARBA00012584"/>
    </source>
</evidence>
<dbReference type="GO" id="GO:0005737">
    <property type="term" value="C:cytoplasm"/>
    <property type="evidence" value="ECO:0007669"/>
    <property type="project" value="UniProtKB-SubCell"/>
</dbReference>
<evidence type="ECO:0000256" key="4">
    <source>
        <dbReference type="ARBA" id="ARBA00015492"/>
    </source>
</evidence>
<organism evidence="16">
    <name type="scientific">Acidithiobacillus sulfuriphilus</name>
    <dbReference type="NCBI Taxonomy" id="1867749"/>
    <lineage>
        <taxon>Bacteria</taxon>
        <taxon>Pseudomonadati</taxon>
        <taxon>Pseudomonadota</taxon>
        <taxon>Acidithiobacillia</taxon>
        <taxon>Acidithiobacillales</taxon>
        <taxon>Acidithiobacillaceae</taxon>
        <taxon>Acidithiobacillus</taxon>
    </lineage>
</organism>
<feature type="binding site" evidence="14">
    <location>
        <position position="116"/>
    </location>
    <ligand>
        <name>L-threonine</name>
        <dbReference type="ChEBI" id="CHEBI:57926"/>
    </ligand>
</feature>
<dbReference type="PANTHER" id="PTHR17490:SF16">
    <property type="entry name" value="THREONYLCARBAMOYL-AMP SYNTHASE"/>
    <property type="match status" value="1"/>
</dbReference>
<keyword evidence="10 13" id="KW-0067">ATP-binding</keyword>
<evidence type="ECO:0000259" key="15">
    <source>
        <dbReference type="PROSITE" id="PS51163"/>
    </source>
</evidence>
<evidence type="ECO:0000313" key="16">
    <source>
        <dbReference type="EMBL" id="RNF69848.1"/>
    </source>
</evidence>
<comment type="function">
    <text evidence="13">Required for the formation of a threonylcarbamoyl group on adenosine at position 37 (t(6)A37) in tRNAs that read codons beginning with adenine.</text>
</comment>
<evidence type="ECO:0000256" key="9">
    <source>
        <dbReference type="ARBA" id="ARBA00022741"/>
    </source>
</evidence>
<feature type="binding site" evidence="14">
    <location>
        <position position="112"/>
    </location>
    <ligand>
        <name>ATP</name>
        <dbReference type="ChEBI" id="CHEBI:30616"/>
    </ligand>
</feature>
<feature type="binding site" evidence="14">
    <location>
        <position position="225"/>
    </location>
    <ligand>
        <name>ATP</name>
        <dbReference type="ChEBI" id="CHEBI:30616"/>
    </ligand>
</feature>
<evidence type="ECO:0000256" key="7">
    <source>
        <dbReference type="ARBA" id="ARBA00022694"/>
    </source>
</evidence>
<dbReference type="PROSITE" id="PS51163">
    <property type="entry name" value="YRDC"/>
    <property type="match status" value="1"/>
</dbReference>